<dbReference type="AlphaFoldDB" id="F2U3L4"/>
<accession>F2U3L4</accession>
<dbReference type="RefSeq" id="XP_004996391.1">
    <property type="nucleotide sequence ID" value="XM_004996334.1"/>
</dbReference>
<protein>
    <recommendedName>
        <fullName evidence="2">EMC1 first beta-propeller domain-containing protein</fullName>
    </recommendedName>
</protein>
<keyword evidence="4" id="KW-1185">Reference proteome</keyword>
<dbReference type="GO" id="GO:0034975">
    <property type="term" value="P:protein folding in endoplasmic reticulum"/>
    <property type="evidence" value="ECO:0007669"/>
    <property type="project" value="TreeGrafter"/>
</dbReference>
<dbReference type="EMBL" id="GL832960">
    <property type="protein sequence ID" value="EGD82208.1"/>
    <property type="molecule type" value="Genomic_DNA"/>
</dbReference>
<dbReference type="GO" id="GO:0072546">
    <property type="term" value="C:EMC complex"/>
    <property type="evidence" value="ECO:0007669"/>
    <property type="project" value="InterPro"/>
</dbReference>
<dbReference type="KEGG" id="sre:PTSG_02881"/>
<evidence type="ECO:0000256" key="1">
    <source>
        <dbReference type="SAM" id="SignalP"/>
    </source>
</evidence>
<dbReference type="GeneID" id="16076977"/>
<name>F2U3L4_SALR5</name>
<evidence type="ECO:0000259" key="2">
    <source>
        <dbReference type="Pfam" id="PF25293"/>
    </source>
</evidence>
<dbReference type="STRING" id="946362.F2U3L4"/>
<evidence type="ECO:0000313" key="3">
    <source>
        <dbReference type="EMBL" id="EGD82208.1"/>
    </source>
</evidence>
<organism evidence="4">
    <name type="scientific">Salpingoeca rosetta (strain ATCC 50818 / BSB-021)</name>
    <dbReference type="NCBI Taxonomy" id="946362"/>
    <lineage>
        <taxon>Eukaryota</taxon>
        <taxon>Choanoflagellata</taxon>
        <taxon>Craspedida</taxon>
        <taxon>Salpingoecidae</taxon>
        <taxon>Salpingoeca</taxon>
    </lineage>
</organism>
<dbReference type="PANTHER" id="PTHR21573">
    <property type="entry name" value="ER MEMBRANE PROTEIN COMPLEX SUBUNIT 1"/>
    <property type="match status" value="1"/>
</dbReference>
<dbReference type="InParanoid" id="F2U3L4"/>
<dbReference type="InterPro" id="IPR058545">
    <property type="entry name" value="Beta-prop_EMC1_1st"/>
</dbReference>
<feature type="domain" description="EMC1 first beta-propeller" evidence="2">
    <location>
        <begin position="33"/>
        <end position="114"/>
    </location>
</feature>
<proteinExistence type="predicted"/>
<dbReference type="OrthoDB" id="28092at2759"/>
<dbReference type="PANTHER" id="PTHR21573:SF0">
    <property type="entry name" value="ER MEMBRANE PROTEIN COMPLEX SUBUNIT 1"/>
    <property type="match status" value="1"/>
</dbReference>
<evidence type="ECO:0000313" key="4">
    <source>
        <dbReference type="Proteomes" id="UP000007799"/>
    </source>
</evidence>
<keyword evidence="1" id="KW-0732">Signal</keyword>
<reference evidence="3" key="1">
    <citation type="submission" date="2009-08" db="EMBL/GenBank/DDBJ databases">
        <title>Annotation of Salpingoeca rosetta.</title>
        <authorList>
            <consortium name="The Broad Institute Genome Sequencing Platform"/>
            <person name="Russ C."/>
            <person name="Cuomo C."/>
            <person name="Burger G."/>
            <person name="Gray M.W."/>
            <person name="Holland P.W.H."/>
            <person name="King N."/>
            <person name="Lang F.B.F."/>
            <person name="Roger A.J."/>
            <person name="Ruiz-Trillo I."/>
            <person name="Young S.K."/>
            <person name="Zeng Q."/>
            <person name="Gargeya S."/>
            <person name="Alvarado L."/>
            <person name="Berlin A."/>
            <person name="Chapman S.B."/>
            <person name="Chen Z."/>
            <person name="Freedman E."/>
            <person name="Gellesch M."/>
            <person name="Goldberg J."/>
            <person name="Griggs A."/>
            <person name="Gujja S."/>
            <person name="Heilman E."/>
            <person name="Heiman D."/>
            <person name="Howarth C."/>
            <person name="Mehta T."/>
            <person name="Neiman D."/>
            <person name="Pearson M."/>
            <person name="Roberts A."/>
            <person name="Saif S."/>
            <person name="Shea T."/>
            <person name="Shenoy N."/>
            <person name="Sisk P."/>
            <person name="Stolte C."/>
            <person name="Sykes S."/>
            <person name="White J."/>
            <person name="Yandava C."/>
            <person name="Haas B."/>
            <person name="Nusbaum C."/>
            <person name="Birren B."/>
        </authorList>
    </citation>
    <scope>NUCLEOTIDE SEQUENCE [LARGE SCALE GENOMIC DNA]</scope>
    <source>
        <strain evidence="3">ATCC 50818</strain>
    </source>
</reference>
<dbReference type="InterPro" id="IPR026895">
    <property type="entry name" value="EMC1"/>
</dbReference>
<feature type="chain" id="PRO_5003287080" description="EMC1 first beta-propeller domain-containing protein" evidence="1">
    <location>
        <begin position="20"/>
        <end position="423"/>
    </location>
</feature>
<dbReference type="SUPFAM" id="SSF50998">
    <property type="entry name" value="Quinoprotein alcohol dehydrogenase-like"/>
    <property type="match status" value="1"/>
</dbReference>
<dbReference type="InterPro" id="IPR011047">
    <property type="entry name" value="Quinoprotein_ADH-like_sf"/>
</dbReference>
<dbReference type="Pfam" id="PF25293">
    <property type="entry name" value="Beta-prop_EMC1_N"/>
    <property type="match status" value="1"/>
</dbReference>
<gene>
    <name evidence="3" type="ORF">PTSG_02881</name>
</gene>
<sequence length="423" mass="43632">MKMMMAGSCRPLLVAAVLALVGLVALHTAPCAALYAEDAGVYDWVQQHIGHVLLAAEGSAGELVVATREGVIARIDPDSSAILWRVTLRETDVVDELIVSVFGGQSTVIAVCGGAKRVVGLTMRHGVSVLDASPGSIPLRDLPSSQVPATPPQHASLLDRTAGVDTCLLRSSSGPLVVTLHSSRVAFTNGLTGNIDWSIDLADTYSVLSLSCSPKGRVRAAARTAGSNASDGGDGDDGDDVVVLELDPQTKQMKEAKTAISGDVCTTTDAAVVCASTATAAATDIAIAQFSAPTKVHRLSVPIKSPVTLNALSEGALVVVTGADGESAIVTVDGAKSSVEQASGRVHLQRTPRKTVVATTTAMNNRAALTLIFCVYLPGRERSAEALSSARQCWSLPPSYYLDTSGTYGVSTILNVANSGADV</sequence>
<dbReference type="Proteomes" id="UP000007799">
    <property type="component" value="Unassembled WGS sequence"/>
</dbReference>
<feature type="signal peptide" evidence="1">
    <location>
        <begin position="1"/>
        <end position="19"/>
    </location>
</feature>